<dbReference type="AlphaFoldDB" id="A0A3D9SSS1"/>
<dbReference type="CDD" id="cd07989">
    <property type="entry name" value="LPLAT_AGPAT-like"/>
    <property type="match status" value="1"/>
</dbReference>
<feature type="domain" description="Phospholipid/glycerol acyltransferase" evidence="4">
    <location>
        <begin position="41"/>
        <end position="159"/>
    </location>
</feature>
<gene>
    <name evidence="5" type="ORF">DFJ69_4529</name>
</gene>
<evidence type="ECO:0000256" key="3">
    <source>
        <dbReference type="SAM" id="MobiDB-lite"/>
    </source>
</evidence>
<comment type="caution">
    <text evidence="5">The sequence shown here is derived from an EMBL/GenBank/DDBJ whole genome shotgun (WGS) entry which is preliminary data.</text>
</comment>
<organism evidence="5 6">
    <name type="scientific">Thermomonospora umbrina</name>
    <dbReference type="NCBI Taxonomy" id="111806"/>
    <lineage>
        <taxon>Bacteria</taxon>
        <taxon>Bacillati</taxon>
        <taxon>Actinomycetota</taxon>
        <taxon>Actinomycetes</taxon>
        <taxon>Streptosporangiales</taxon>
        <taxon>Thermomonosporaceae</taxon>
        <taxon>Thermomonospora</taxon>
    </lineage>
</organism>
<dbReference type="PANTHER" id="PTHR10434:SF55">
    <property type="entry name" value="POSSIBLE ACYLTRANSFERASE"/>
    <property type="match status" value="1"/>
</dbReference>
<protein>
    <submittedName>
        <fullName evidence="5">1-acyl-sn-glycerol-3-phosphate acyltransferase</fullName>
    </submittedName>
</protein>
<evidence type="ECO:0000313" key="5">
    <source>
        <dbReference type="EMBL" id="REE99026.1"/>
    </source>
</evidence>
<evidence type="ECO:0000259" key="4">
    <source>
        <dbReference type="SMART" id="SM00563"/>
    </source>
</evidence>
<dbReference type="GO" id="GO:0006654">
    <property type="term" value="P:phosphatidic acid biosynthetic process"/>
    <property type="evidence" value="ECO:0007669"/>
    <property type="project" value="TreeGrafter"/>
</dbReference>
<keyword evidence="6" id="KW-1185">Reference proteome</keyword>
<dbReference type="EMBL" id="QTTT01000001">
    <property type="protein sequence ID" value="REE99026.1"/>
    <property type="molecule type" value="Genomic_DNA"/>
</dbReference>
<dbReference type="InterPro" id="IPR002123">
    <property type="entry name" value="Plipid/glycerol_acylTrfase"/>
</dbReference>
<evidence type="ECO:0000256" key="2">
    <source>
        <dbReference type="ARBA" id="ARBA00023315"/>
    </source>
</evidence>
<dbReference type="Proteomes" id="UP000256661">
    <property type="component" value="Unassembled WGS sequence"/>
</dbReference>
<proteinExistence type="predicted"/>
<keyword evidence="2 5" id="KW-0012">Acyltransferase</keyword>
<dbReference type="SUPFAM" id="SSF69593">
    <property type="entry name" value="Glycerol-3-phosphate (1)-acyltransferase"/>
    <property type="match status" value="1"/>
</dbReference>
<feature type="region of interest" description="Disordered" evidence="3">
    <location>
        <begin position="223"/>
        <end position="249"/>
    </location>
</feature>
<dbReference type="OrthoDB" id="9806008at2"/>
<keyword evidence="1 5" id="KW-0808">Transferase</keyword>
<dbReference type="PANTHER" id="PTHR10434">
    <property type="entry name" value="1-ACYL-SN-GLYCEROL-3-PHOSPHATE ACYLTRANSFERASE"/>
    <property type="match status" value="1"/>
</dbReference>
<sequence>MSHGHSPRWRALTIAILRPLLFTMLRRDWRGRGNVPSEGGIIVAANHLSWADPLALAHFVYEAGRYPVYLAKAPLFHDRFIGPVMRGTGQVPVYRDTADAGTALKAAEHALTSGECLMFYPEGTCTRDPELWPMTGQTGAARLAIATGAKVVPVAHWGAHELLPYGTKRFRPFPRKTMHVIAGEPIDLSRYAGRPLTAAVLREATDEIMRAIADLLGELRGQEPPTELYDRKKAIAERRGGDAEGTAAS</sequence>
<dbReference type="RefSeq" id="WP_116024395.1">
    <property type="nucleotide sequence ID" value="NZ_QTTT01000001.1"/>
</dbReference>
<dbReference type="Pfam" id="PF01553">
    <property type="entry name" value="Acyltransferase"/>
    <property type="match status" value="1"/>
</dbReference>
<feature type="compositionally biased region" description="Basic and acidic residues" evidence="3">
    <location>
        <begin position="228"/>
        <end position="242"/>
    </location>
</feature>
<reference evidence="5 6" key="1">
    <citation type="submission" date="2018-08" db="EMBL/GenBank/DDBJ databases">
        <title>Sequencing the genomes of 1000 actinobacteria strains.</title>
        <authorList>
            <person name="Klenk H.-P."/>
        </authorList>
    </citation>
    <scope>NUCLEOTIDE SEQUENCE [LARGE SCALE GENOMIC DNA]</scope>
    <source>
        <strain evidence="5 6">DSM 43927</strain>
    </source>
</reference>
<dbReference type="GO" id="GO:0005886">
    <property type="term" value="C:plasma membrane"/>
    <property type="evidence" value="ECO:0007669"/>
    <property type="project" value="TreeGrafter"/>
</dbReference>
<evidence type="ECO:0000313" key="6">
    <source>
        <dbReference type="Proteomes" id="UP000256661"/>
    </source>
</evidence>
<evidence type="ECO:0000256" key="1">
    <source>
        <dbReference type="ARBA" id="ARBA00022679"/>
    </source>
</evidence>
<dbReference type="SMART" id="SM00563">
    <property type="entry name" value="PlsC"/>
    <property type="match status" value="1"/>
</dbReference>
<dbReference type="GO" id="GO:0003841">
    <property type="term" value="F:1-acylglycerol-3-phosphate O-acyltransferase activity"/>
    <property type="evidence" value="ECO:0007669"/>
    <property type="project" value="TreeGrafter"/>
</dbReference>
<name>A0A3D9SSS1_9ACTN</name>
<accession>A0A3D9SSS1</accession>